<dbReference type="Proteomes" id="UP000032568">
    <property type="component" value="Chromosome"/>
</dbReference>
<dbReference type="PANTHER" id="PTHR44942">
    <property type="entry name" value="METHYLTRANSF_11 DOMAIN-CONTAINING PROTEIN"/>
    <property type="match status" value="1"/>
</dbReference>
<dbReference type="InterPro" id="IPR013216">
    <property type="entry name" value="Methyltransf_11"/>
</dbReference>
<name>A0AAE9YS38_9GAMM</name>
<evidence type="ECO:0000256" key="3">
    <source>
        <dbReference type="ARBA" id="ARBA00022679"/>
    </source>
</evidence>
<comment type="similarity">
    <text evidence="1">Belongs to the methyltransferase superfamily.</text>
</comment>
<keyword evidence="6" id="KW-1185">Reference proteome</keyword>
<feature type="domain" description="Methyltransferase type 11" evidence="4">
    <location>
        <begin position="52"/>
        <end position="147"/>
    </location>
</feature>
<organism evidence="5 6">
    <name type="scientific">Thalassomonas actiniarum</name>
    <dbReference type="NCBI Taxonomy" id="485447"/>
    <lineage>
        <taxon>Bacteria</taxon>
        <taxon>Pseudomonadati</taxon>
        <taxon>Pseudomonadota</taxon>
        <taxon>Gammaproteobacteria</taxon>
        <taxon>Alteromonadales</taxon>
        <taxon>Colwelliaceae</taxon>
        <taxon>Thalassomonas</taxon>
    </lineage>
</organism>
<evidence type="ECO:0000313" key="6">
    <source>
        <dbReference type="Proteomes" id="UP000032568"/>
    </source>
</evidence>
<dbReference type="Pfam" id="PF08241">
    <property type="entry name" value="Methyltransf_11"/>
    <property type="match status" value="1"/>
</dbReference>
<evidence type="ECO:0000256" key="2">
    <source>
        <dbReference type="ARBA" id="ARBA00022603"/>
    </source>
</evidence>
<dbReference type="GO" id="GO:0008757">
    <property type="term" value="F:S-adenosylmethionine-dependent methyltransferase activity"/>
    <property type="evidence" value="ECO:0007669"/>
    <property type="project" value="InterPro"/>
</dbReference>
<gene>
    <name evidence="5" type="ORF">SG35_000860</name>
</gene>
<dbReference type="SUPFAM" id="SSF53335">
    <property type="entry name" value="S-adenosyl-L-methionine-dependent methyltransferases"/>
    <property type="match status" value="1"/>
</dbReference>
<dbReference type="AlphaFoldDB" id="A0AAE9YS38"/>
<protein>
    <submittedName>
        <fullName evidence="5">Class I SAM-dependent methyltransferase</fullName>
    </submittedName>
</protein>
<dbReference type="EMBL" id="CP059735">
    <property type="protein sequence ID" value="WDD99273.1"/>
    <property type="molecule type" value="Genomic_DNA"/>
</dbReference>
<dbReference type="GO" id="GO:0032259">
    <property type="term" value="P:methylation"/>
    <property type="evidence" value="ECO:0007669"/>
    <property type="project" value="UniProtKB-KW"/>
</dbReference>
<dbReference type="KEGG" id="tact:SG35_000860"/>
<dbReference type="RefSeq" id="WP_044835298.1">
    <property type="nucleotide sequence ID" value="NZ_CP059735.1"/>
</dbReference>
<dbReference type="PANTHER" id="PTHR44942:SF4">
    <property type="entry name" value="METHYLTRANSFERASE TYPE 11 DOMAIN-CONTAINING PROTEIN"/>
    <property type="match status" value="1"/>
</dbReference>
<proteinExistence type="inferred from homology"/>
<evidence type="ECO:0000313" key="5">
    <source>
        <dbReference type="EMBL" id="WDD99273.1"/>
    </source>
</evidence>
<evidence type="ECO:0000259" key="4">
    <source>
        <dbReference type="Pfam" id="PF08241"/>
    </source>
</evidence>
<evidence type="ECO:0000256" key="1">
    <source>
        <dbReference type="ARBA" id="ARBA00008361"/>
    </source>
</evidence>
<keyword evidence="2 5" id="KW-0489">Methyltransferase</keyword>
<accession>A0AAE9YS38</accession>
<sequence>MSHQHASDKWASYYRANQGKGNYFPENFVHRVFSSSSPVQFLDHDYRGKSLLDLGCGHGRHIPYLQSLGFEVCGLEVSAEQVSQLQQQFPGLEFAEGVAANIPLADNHFDYLLACNAIYYLDNAKPGFSHHIAESRRVLKNGGKMIFSMLGEKHTIFNDAKQSGPGLYKIAKDFLGFRHDTYIQAYTGDNQQIFNALEIKHQGEIIETVDDTCRHLHYFVAVNNK</sequence>
<reference evidence="5 6" key="2">
    <citation type="journal article" date="2022" name="Mar. Drugs">
        <title>Bioassay-Guided Fractionation Leads to the Detection of Cholic Acid Generated by the Rare Thalassomonas sp.</title>
        <authorList>
            <person name="Pheiffer F."/>
            <person name="Schneider Y.K."/>
            <person name="Hansen E.H."/>
            <person name="Andersen J.H."/>
            <person name="Isaksson J."/>
            <person name="Busche T."/>
            <person name="R C."/>
            <person name="Kalinowski J."/>
            <person name="Zyl L.V."/>
            <person name="Trindade M."/>
        </authorList>
    </citation>
    <scope>NUCLEOTIDE SEQUENCE [LARGE SCALE GENOMIC DNA]</scope>
    <source>
        <strain evidence="5 6">A5K-106</strain>
    </source>
</reference>
<reference evidence="5 6" key="1">
    <citation type="journal article" date="2015" name="Genome Announc.">
        <title>Draft Genome Sequences of Marine Isolates of Thalassomonas viridans and Thalassomonas actiniarum.</title>
        <authorList>
            <person name="Olonade I."/>
            <person name="van Zyl L.J."/>
            <person name="Trindade M."/>
        </authorList>
    </citation>
    <scope>NUCLEOTIDE SEQUENCE [LARGE SCALE GENOMIC DNA]</scope>
    <source>
        <strain evidence="5 6">A5K-106</strain>
    </source>
</reference>
<dbReference type="InterPro" id="IPR029063">
    <property type="entry name" value="SAM-dependent_MTases_sf"/>
</dbReference>
<dbReference type="CDD" id="cd02440">
    <property type="entry name" value="AdoMet_MTases"/>
    <property type="match status" value="1"/>
</dbReference>
<keyword evidence="3" id="KW-0808">Transferase</keyword>
<dbReference type="InterPro" id="IPR051052">
    <property type="entry name" value="Diverse_substrate_MTase"/>
</dbReference>
<dbReference type="Gene3D" id="3.40.50.150">
    <property type="entry name" value="Vaccinia Virus protein VP39"/>
    <property type="match status" value="1"/>
</dbReference>